<sequence>MLPVYLVLLVLLLAPPFSKSTPLDDYVWSPDPAYSWEDLEQPINGTFRNVPWTGHVLNVTSQTWLTEEDSDRHLWYHFLVVIVPDNVKPEYAVNSTLYVTGGSNTETLPSASDEDVQVSVALAVNTGTITGVFFQVPNEHIVFTEDPIQQSRTEDAIIAYTWDHFLKDPSQPEWLVRLPMVKSVLRAMDALTEFVDTKLPEISTPPQYFTVAGASKRGWTTWLMGAVDPDRVVGIVPIVLDAINFIQFAHSQFKQYGGFSFALQDYADMDILRRFDDPNMVTLSEIEDPYYYFDRLTMPKLICNAVLDEFQNPDDTHNWWSDLPEPKHFLMVPNAEHSMATGIFELVPAISTWIAHHLDKKPVPSFTWDIDDQTGDITVDVSDLQGHKIKEVRKQYTSTCNDQRRDFRIANLDDPCPCGFSYEGTCTNLKSFWSKEVLQPVEEGGTIYVGHEDVPDDGRWAAFMIEVLYEKPRRWDHADLVGRDGGFIARTKPGELIFTTEVSIVPNVYPYEDCFLDSCAMPHGDFSDATAIFTFGLSGVIFLAPDLLSKSLTVGDVTVAPFFDSAVDGGALQFAGSLLLFIGFVLYSNRWNTVNGKGGGLGLLTIAGNCASIAWKMDGTFVPRMWHGVAGMYVLGALHLMFNANPMWTSATLAIREKEKAAKKAKKN</sequence>
<keyword evidence="1" id="KW-1133">Transmembrane helix</keyword>
<dbReference type="InterPro" id="IPR029058">
    <property type="entry name" value="AB_hydrolase_fold"/>
</dbReference>
<keyword evidence="4" id="KW-1185">Reference proteome</keyword>
<gene>
    <name evidence="3" type="ORF">TeGR_g8397</name>
</gene>
<evidence type="ECO:0000256" key="2">
    <source>
        <dbReference type="SAM" id="SignalP"/>
    </source>
</evidence>
<evidence type="ECO:0000313" key="3">
    <source>
        <dbReference type="EMBL" id="GMI22651.1"/>
    </source>
</evidence>
<organism evidence="3 4">
    <name type="scientific">Tetraparma gracilis</name>
    <dbReference type="NCBI Taxonomy" id="2962635"/>
    <lineage>
        <taxon>Eukaryota</taxon>
        <taxon>Sar</taxon>
        <taxon>Stramenopiles</taxon>
        <taxon>Ochrophyta</taxon>
        <taxon>Bolidophyceae</taxon>
        <taxon>Parmales</taxon>
        <taxon>Triparmaceae</taxon>
        <taxon>Tetraparma</taxon>
    </lineage>
</organism>
<dbReference type="SUPFAM" id="SSF53474">
    <property type="entry name" value="alpha/beta-Hydrolases"/>
    <property type="match status" value="1"/>
</dbReference>
<dbReference type="InterPro" id="IPR009199">
    <property type="entry name" value="PhoPQ-act_pathogen-rel_PqaA"/>
</dbReference>
<feature type="chain" id="PRO_5046618854" evidence="2">
    <location>
        <begin position="21"/>
        <end position="668"/>
    </location>
</feature>
<reference evidence="3 4" key="1">
    <citation type="journal article" date="2023" name="Commun. Biol.">
        <title>Genome analysis of Parmales, the sister group of diatoms, reveals the evolutionary specialization of diatoms from phago-mixotrophs to photoautotrophs.</title>
        <authorList>
            <person name="Ban H."/>
            <person name="Sato S."/>
            <person name="Yoshikawa S."/>
            <person name="Yamada K."/>
            <person name="Nakamura Y."/>
            <person name="Ichinomiya M."/>
            <person name="Sato N."/>
            <person name="Blanc-Mathieu R."/>
            <person name="Endo H."/>
            <person name="Kuwata A."/>
            <person name="Ogata H."/>
        </authorList>
    </citation>
    <scope>NUCLEOTIDE SEQUENCE [LARGE SCALE GENOMIC DNA]</scope>
</reference>
<keyword evidence="1" id="KW-0472">Membrane</keyword>
<dbReference type="Gene3D" id="3.40.50.1820">
    <property type="entry name" value="alpha/beta hydrolase"/>
    <property type="match status" value="1"/>
</dbReference>
<keyword evidence="2" id="KW-0732">Signal</keyword>
<evidence type="ECO:0000313" key="4">
    <source>
        <dbReference type="Proteomes" id="UP001165060"/>
    </source>
</evidence>
<protein>
    <submittedName>
        <fullName evidence="3">Uncharacterized protein</fullName>
    </submittedName>
</protein>
<dbReference type="PANTHER" id="PTHR31497:SF0">
    <property type="entry name" value="AUTOCRINE PROLIFERATION REPRESSOR PROTEIN A"/>
    <property type="match status" value="1"/>
</dbReference>
<comment type="caution">
    <text evidence="3">The sequence shown here is derived from an EMBL/GenBank/DDBJ whole genome shotgun (WGS) entry which is preliminary data.</text>
</comment>
<feature type="transmembrane region" description="Helical" evidence="1">
    <location>
        <begin position="599"/>
        <end position="617"/>
    </location>
</feature>
<name>A0ABQ6MAM4_9STRA</name>
<dbReference type="EMBL" id="BRYB01000096">
    <property type="protein sequence ID" value="GMI22651.1"/>
    <property type="molecule type" value="Genomic_DNA"/>
</dbReference>
<feature type="transmembrane region" description="Helical" evidence="1">
    <location>
        <begin position="570"/>
        <end position="587"/>
    </location>
</feature>
<keyword evidence="1" id="KW-0812">Transmembrane</keyword>
<proteinExistence type="predicted"/>
<dbReference type="PANTHER" id="PTHR31497">
    <property type="entry name" value="AUTOCRINE PROLIFERATION REPRESSOR PROTEIN A"/>
    <property type="match status" value="1"/>
</dbReference>
<dbReference type="Proteomes" id="UP001165060">
    <property type="component" value="Unassembled WGS sequence"/>
</dbReference>
<feature type="transmembrane region" description="Helical" evidence="1">
    <location>
        <begin position="629"/>
        <end position="655"/>
    </location>
</feature>
<feature type="signal peptide" evidence="2">
    <location>
        <begin position="1"/>
        <end position="20"/>
    </location>
</feature>
<dbReference type="Pfam" id="PF10142">
    <property type="entry name" value="PhoPQ_related"/>
    <property type="match status" value="1"/>
</dbReference>
<accession>A0ABQ6MAM4</accession>
<evidence type="ECO:0000256" key="1">
    <source>
        <dbReference type="SAM" id="Phobius"/>
    </source>
</evidence>